<keyword evidence="2" id="KW-1185">Reference proteome</keyword>
<accession>A0A4Y2F2Z3</accession>
<gene>
    <name evidence="1" type="ORF">AVEN_244986_1</name>
</gene>
<protein>
    <submittedName>
        <fullName evidence="1">Uncharacterized protein</fullName>
    </submittedName>
</protein>
<organism evidence="1 2">
    <name type="scientific">Araneus ventricosus</name>
    <name type="common">Orbweaver spider</name>
    <name type="synonym">Epeira ventricosa</name>
    <dbReference type="NCBI Taxonomy" id="182803"/>
    <lineage>
        <taxon>Eukaryota</taxon>
        <taxon>Metazoa</taxon>
        <taxon>Ecdysozoa</taxon>
        <taxon>Arthropoda</taxon>
        <taxon>Chelicerata</taxon>
        <taxon>Arachnida</taxon>
        <taxon>Araneae</taxon>
        <taxon>Araneomorphae</taxon>
        <taxon>Entelegynae</taxon>
        <taxon>Araneoidea</taxon>
        <taxon>Araneidae</taxon>
        <taxon>Araneus</taxon>
    </lineage>
</organism>
<evidence type="ECO:0000313" key="2">
    <source>
        <dbReference type="Proteomes" id="UP000499080"/>
    </source>
</evidence>
<dbReference type="EMBL" id="BGPR01000797">
    <property type="protein sequence ID" value="GBM35922.1"/>
    <property type="molecule type" value="Genomic_DNA"/>
</dbReference>
<evidence type="ECO:0000313" key="1">
    <source>
        <dbReference type="EMBL" id="GBM35922.1"/>
    </source>
</evidence>
<reference evidence="1 2" key="1">
    <citation type="journal article" date="2019" name="Sci. Rep.">
        <title>Orb-weaving spider Araneus ventricosus genome elucidates the spidroin gene catalogue.</title>
        <authorList>
            <person name="Kono N."/>
            <person name="Nakamura H."/>
            <person name="Ohtoshi R."/>
            <person name="Moran D.A.P."/>
            <person name="Shinohara A."/>
            <person name="Yoshida Y."/>
            <person name="Fujiwara M."/>
            <person name="Mori M."/>
            <person name="Tomita M."/>
            <person name="Arakawa K."/>
        </authorList>
    </citation>
    <scope>NUCLEOTIDE SEQUENCE [LARGE SCALE GENOMIC DNA]</scope>
</reference>
<dbReference type="Proteomes" id="UP000499080">
    <property type="component" value="Unassembled WGS sequence"/>
</dbReference>
<dbReference type="AlphaFoldDB" id="A0A4Y2F2Z3"/>
<proteinExistence type="predicted"/>
<name>A0A4Y2F2Z3_ARAVE</name>
<comment type="caution">
    <text evidence="1">The sequence shown here is derived from an EMBL/GenBank/DDBJ whole genome shotgun (WGS) entry which is preliminary data.</text>
</comment>
<sequence>MEPILKIPNLSGPNPQYRSFPRRKNELWKPMKTDCSSVGASMRETLTAPLRNGQSLRDPCFVFQRNDTSSQDNSPICRRKFQLKATKFLYPRVLARPQPNFGD</sequence>